<evidence type="ECO:0000259" key="2">
    <source>
        <dbReference type="Pfam" id="PF00171"/>
    </source>
</evidence>
<keyword evidence="1" id="KW-0560">Oxidoreductase</keyword>
<reference evidence="4" key="1">
    <citation type="journal article" date="2019" name="Int. J. Syst. Evol. Microbiol.">
        <title>The Global Catalogue of Microorganisms (GCM) 10K type strain sequencing project: providing services to taxonomists for standard genome sequencing and annotation.</title>
        <authorList>
            <consortium name="The Broad Institute Genomics Platform"/>
            <consortium name="The Broad Institute Genome Sequencing Center for Infectious Disease"/>
            <person name="Wu L."/>
            <person name="Ma J."/>
        </authorList>
    </citation>
    <scope>NUCLEOTIDE SEQUENCE [LARGE SCALE GENOMIC DNA]</scope>
    <source>
        <strain evidence="4">IBRC-M 10908</strain>
    </source>
</reference>
<dbReference type="EMBL" id="JBHSDK010000021">
    <property type="protein sequence ID" value="MFC4336467.1"/>
    <property type="molecule type" value="Genomic_DNA"/>
</dbReference>
<organism evidence="3 4">
    <name type="scientific">Salininema proteolyticum</name>
    <dbReference type="NCBI Taxonomy" id="1607685"/>
    <lineage>
        <taxon>Bacteria</taxon>
        <taxon>Bacillati</taxon>
        <taxon>Actinomycetota</taxon>
        <taxon>Actinomycetes</taxon>
        <taxon>Glycomycetales</taxon>
        <taxon>Glycomycetaceae</taxon>
        <taxon>Salininema</taxon>
    </lineage>
</organism>
<proteinExistence type="predicted"/>
<dbReference type="Proteomes" id="UP001595823">
    <property type="component" value="Unassembled WGS sequence"/>
</dbReference>
<name>A0ABV8U1G8_9ACTN</name>
<dbReference type="InterPro" id="IPR016161">
    <property type="entry name" value="Ald_DH/histidinol_DH"/>
</dbReference>
<keyword evidence="4" id="KW-1185">Reference proteome</keyword>
<evidence type="ECO:0000313" key="4">
    <source>
        <dbReference type="Proteomes" id="UP001595823"/>
    </source>
</evidence>
<dbReference type="Gene3D" id="3.40.605.10">
    <property type="entry name" value="Aldehyde Dehydrogenase, Chain A, domain 1"/>
    <property type="match status" value="1"/>
</dbReference>
<sequence>MPATLNATHSDMESAVSKARGIALWWDEVGFAHRRRHLSRWCAAISNNAKDLARICHRETGKPVPTGVLEIALAVNSLRWAAANARPLLGQRRLRSSGAFPDYTSSLCYRPHGTVAVIGSTDLPLYADIIQVGYALAAGNSVVLKPSEYAPATGQALVQLFQHAATEAPVVRVVHGDGSVGEDLCRSSVDAVSFVGSRRVGRSVMGVCAERLKPLVLQCGGKDSQIVDADADPEEAAASAVYAAFAGSGQASVGIQRAFVHADVYDVYLRRLTQRAARLTVSDDPWADLGPLTKHERCRQLGSAIEEAVENGATAVLGGPEDFSPPYAPPTILVDAPMDVRVMREEVPGPVLCVTRVDSIAEAKALADSTAGGIAASVFAHRNAPLLARTSRTGMTAMNSGLSWATQPALPFGGVAGLGRVGGPDGLRAMARPKAVAAPRPGFKVRTPLFGKPGETGSREVADALVKRLRRRFGRV</sequence>
<protein>
    <submittedName>
        <fullName evidence="3">Aldehyde dehydrogenase family protein</fullName>
    </submittedName>
</protein>
<dbReference type="RefSeq" id="WP_380622438.1">
    <property type="nucleotide sequence ID" value="NZ_JBHSDK010000021.1"/>
</dbReference>
<gene>
    <name evidence="3" type="ORF">ACFPET_14785</name>
</gene>
<accession>A0ABV8U1G8</accession>
<evidence type="ECO:0000256" key="1">
    <source>
        <dbReference type="ARBA" id="ARBA00023002"/>
    </source>
</evidence>
<dbReference type="InterPro" id="IPR016162">
    <property type="entry name" value="Ald_DH_N"/>
</dbReference>
<dbReference type="InterPro" id="IPR015590">
    <property type="entry name" value="Aldehyde_DH_dom"/>
</dbReference>
<dbReference type="SUPFAM" id="SSF53720">
    <property type="entry name" value="ALDH-like"/>
    <property type="match status" value="1"/>
</dbReference>
<feature type="domain" description="Aldehyde dehydrogenase" evidence="2">
    <location>
        <begin position="6"/>
        <end position="436"/>
    </location>
</feature>
<comment type="caution">
    <text evidence="3">The sequence shown here is derived from an EMBL/GenBank/DDBJ whole genome shotgun (WGS) entry which is preliminary data.</text>
</comment>
<dbReference type="Gene3D" id="3.40.309.10">
    <property type="entry name" value="Aldehyde Dehydrogenase, Chain A, domain 2"/>
    <property type="match status" value="1"/>
</dbReference>
<dbReference type="InterPro" id="IPR016163">
    <property type="entry name" value="Ald_DH_C"/>
</dbReference>
<dbReference type="PANTHER" id="PTHR11699">
    <property type="entry name" value="ALDEHYDE DEHYDROGENASE-RELATED"/>
    <property type="match status" value="1"/>
</dbReference>
<evidence type="ECO:0000313" key="3">
    <source>
        <dbReference type="EMBL" id="MFC4336467.1"/>
    </source>
</evidence>
<dbReference type="Pfam" id="PF00171">
    <property type="entry name" value="Aldedh"/>
    <property type="match status" value="1"/>
</dbReference>